<dbReference type="GO" id="GO:0098552">
    <property type="term" value="C:side of membrane"/>
    <property type="evidence" value="ECO:0007669"/>
    <property type="project" value="UniProtKB-KW"/>
</dbReference>
<evidence type="ECO:0000256" key="16">
    <source>
        <dbReference type="SAM" id="MobiDB-lite"/>
    </source>
</evidence>
<keyword evidence="7" id="KW-0336">GPI-anchor</keyword>
<dbReference type="Proteomes" id="UP000275385">
    <property type="component" value="Unassembled WGS sequence"/>
</dbReference>
<evidence type="ECO:0000259" key="18">
    <source>
        <dbReference type="PROSITE" id="PS52012"/>
    </source>
</evidence>
<evidence type="ECO:0000256" key="4">
    <source>
        <dbReference type="ARBA" id="ARBA00022475"/>
    </source>
</evidence>
<comment type="similarity">
    <text evidence="3">Belongs to the RBT5 family.</text>
</comment>
<dbReference type="SMART" id="SM00747">
    <property type="entry name" value="CFEM"/>
    <property type="match status" value="1"/>
</dbReference>
<keyword evidence="9 17" id="KW-0732">Signal</keyword>
<feature type="disulfide bond" evidence="15">
    <location>
        <begin position="49"/>
        <end position="82"/>
    </location>
</feature>
<evidence type="ECO:0000256" key="13">
    <source>
        <dbReference type="ARBA" id="ARBA00023180"/>
    </source>
</evidence>
<organism evidence="19 20">
    <name type="scientific">Coniochaeta pulveracea</name>
    <dbReference type="NCBI Taxonomy" id="177199"/>
    <lineage>
        <taxon>Eukaryota</taxon>
        <taxon>Fungi</taxon>
        <taxon>Dikarya</taxon>
        <taxon>Ascomycota</taxon>
        <taxon>Pezizomycotina</taxon>
        <taxon>Sordariomycetes</taxon>
        <taxon>Sordariomycetidae</taxon>
        <taxon>Coniochaetales</taxon>
        <taxon>Coniochaetaceae</taxon>
        <taxon>Coniochaeta</taxon>
    </lineage>
</organism>
<keyword evidence="20" id="KW-1185">Reference proteome</keyword>
<feature type="chain" id="PRO_5019093004" description="CFEM domain-containing protein" evidence="17">
    <location>
        <begin position="18"/>
        <end position="193"/>
    </location>
</feature>
<feature type="binding site" description="axial binding residue" evidence="15">
    <location>
        <position position="44"/>
    </location>
    <ligand>
        <name>heme</name>
        <dbReference type="ChEBI" id="CHEBI:30413"/>
    </ligand>
    <ligandPart>
        <name>Fe</name>
        <dbReference type="ChEBI" id="CHEBI:18248"/>
    </ligandPart>
</feature>
<dbReference type="EMBL" id="QVQW01000015">
    <property type="protein sequence ID" value="RKU46294.1"/>
    <property type="molecule type" value="Genomic_DNA"/>
</dbReference>
<keyword evidence="8 15" id="KW-0479">Metal-binding</keyword>
<name>A0A420YEV1_9PEZI</name>
<evidence type="ECO:0000256" key="10">
    <source>
        <dbReference type="ARBA" id="ARBA00023004"/>
    </source>
</evidence>
<evidence type="ECO:0000256" key="15">
    <source>
        <dbReference type="PROSITE-ProRule" id="PRU01356"/>
    </source>
</evidence>
<dbReference type="GO" id="GO:0005886">
    <property type="term" value="C:plasma membrane"/>
    <property type="evidence" value="ECO:0007669"/>
    <property type="project" value="UniProtKB-SubCell"/>
</dbReference>
<evidence type="ECO:0000256" key="6">
    <source>
        <dbReference type="ARBA" id="ARBA00022617"/>
    </source>
</evidence>
<evidence type="ECO:0000256" key="8">
    <source>
        <dbReference type="ARBA" id="ARBA00022723"/>
    </source>
</evidence>
<dbReference type="GO" id="GO:0005576">
    <property type="term" value="C:extracellular region"/>
    <property type="evidence" value="ECO:0007669"/>
    <property type="project" value="UniProtKB-SubCell"/>
</dbReference>
<keyword evidence="6 15" id="KW-0349">Heme</keyword>
<keyword evidence="14" id="KW-0449">Lipoprotein</keyword>
<dbReference type="InterPro" id="IPR051735">
    <property type="entry name" value="CFEM_domain"/>
</dbReference>
<comment type="caution">
    <text evidence="19">The sequence shown here is derived from an EMBL/GenBank/DDBJ whole genome shotgun (WGS) entry which is preliminary data.</text>
</comment>
<evidence type="ECO:0000313" key="20">
    <source>
        <dbReference type="Proteomes" id="UP000275385"/>
    </source>
</evidence>
<dbReference type="PANTHER" id="PTHR37928">
    <property type="entry name" value="CFEM DOMAIN PROTEIN (AFU_ORTHOLOGUE AFUA_6G14090)"/>
    <property type="match status" value="1"/>
</dbReference>
<evidence type="ECO:0000256" key="1">
    <source>
        <dbReference type="ARBA" id="ARBA00004609"/>
    </source>
</evidence>
<evidence type="ECO:0000256" key="9">
    <source>
        <dbReference type="ARBA" id="ARBA00022729"/>
    </source>
</evidence>
<evidence type="ECO:0000256" key="3">
    <source>
        <dbReference type="ARBA" id="ARBA00010031"/>
    </source>
</evidence>
<gene>
    <name evidence="19" type="ORF">DL546_007633</name>
</gene>
<accession>A0A420YEV1</accession>
<comment type="caution">
    <text evidence="15">Lacks conserved residue(s) required for the propagation of feature annotation.</text>
</comment>
<evidence type="ECO:0000256" key="17">
    <source>
        <dbReference type="SAM" id="SignalP"/>
    </source>
</evidence>
<evidence type="ECO:0000256" key="11">
    <source>
        <dbReference type="ARBA" id="ARBA00023136"/>
    </source>
</evidence>
<dbReference type="GO" id="GO:0046872">
    <property type="term" value="F:metal ion binding"/>
    <property type="evidence" value="ECO:0007669"/>
    <property type="project" value="UniProtKB-UniRule"/>
</dbReference>
<dbReference type="PANTHER" id="PTHR37928:SF2">
    <property type="entry name" value="GPI ANCHORED CFEM DOMAIN PROTEIN (AFU_ORTHOLOGUE AFUA_6G10580)"/>
    <property type="match status" value="1"/>
</dbReference>
<sequence length="193" mass="18152">MKLSLTVLALATGLSVAQFSGLPTCATDCANQFLAGGIGNCGRDVKCICSDTAFIGQISCCLMAACGGDDQTKAIQFAHDICSGSGVTVPDALDCTSTSSGAAAATTSSASSSVSSSANAASTTSSKGSTQTSASSGTSTTSAASGAVSSVSSAVSSALSSAASSASNNPAPRATAGPMLGAVGGLVAAVALL</sequence>
<dbReference type="AlphaFoldDB" id="A0A420YEV1"/>
<keyword evidence="5" id="KW-0964">Secreted</keyword>
<keyword evidence="12 15" id="KW-1015">Disulfide bond</keyword>
<comment type="subcellular location">
    <subcellularLocation>
        <location evidence="1">Cell membrane</location>
        <topology evidence="1">Lipid-anchor</topology>
        <topology evidence="1">GPI-anchor</topology>
    </subcellularLocation>
    <subcellularLocation>
        <location evidence="2">Secreted</location>
    </subcellularLocation>
</comment>
<protein>
    <recommendedName>
        <fullName evidence="18">CFEM domain-containing protein</fullName>
    </recommendedName>
</protein>
<proteinExistence type="inferred from homology"/>
<dbReference type="Pfam" id="PF05730">
    <property type="entry name" value="CFEM"/>
    <property type="match status" value="1"/>
</dbReference>
<evidence type="ECO:0000256" key="5">
    <source>
        <dbReference type="ARBA" id="ARBA00022525"/>
    </source>
</evidence>
<keyword evidence="4" id="KW-1003">Cell membrane</keyword>
<feature type="signal peptide" evidence="17">
    <location>
        <begin position="1"/>
        <end position="17"/>
    </location>
</feature>
<dbReference type="OrthoDB" id="3065412at2759"/>
<keyword evidence="13" id="KW-0325">Glycoprotein</keyword>
<reference evidence="19 20" key="1">
    <citation type="submission" date="2018-08" db="EMBL/GenBank/DDBJ databases">
        <title>Draft genome of the lignicolous fungus Coniochaeta pulveracea.</title>
        <authorList>
            <person name="Borstlap C.J."/>
            <person name="De Witt R.N."/>
            <person name="Botha A."/>
            <person name="Volschenk H."/>
        </authorList>
    </citation>
    <scope>NUCLEOTIDE SEQUENCE [LARGE SCALE GENOMIC DNA]</scope>
    <source>
        <strain evidence="19 20">CAB683</strain>
    </source>
</reference>
<evidence type="ECO:0000256" key="7">
    <source>
        <dbReference type="ARBA" id="ARBA00022622"/>
    </source>
</evidence>
<feature type="domain" description="CFEM" evidence="18">
    <location>
        <begin position="1"/>
        <end position="109"/>
    </location>
</feature>
<evidence type="ECO:0000256" key="14">
    <source>
        <dbReference type="ARBA" id="ARBA00023288"/>
    </source>
</evidence>
<evidence type="ECO:0000313" key="19">
    <source>
        <dbReference type="EMBL" id="RKU46294.1"/>
    </source>
</evidence>
<feature type="region of interest" description="Disordered" evidence="16">
    <location>
        <begin position="113"/>
        <end position="143"/>
    </location>
</feature>
<dbReference type="InterPro" id="IPR008427">
    <property type="entry name" value="Extracellular_membr_CFEM_dom"/>
</dbReference>
<keyword evidence="10 15" id="KW-0408">Iron</keyword>
<keyword evidence="11" id="KW-0472">Membrane</keyword>
<evidence type="ECO:0000256" key="12">
    <source>
        <dbReference type="ARBA" id="ARBA00023157"/>
    </source>
</evidence>
<dbReference type="STRING" id="177199.A0A420YEV1"/>
<dbReference type="PROSITE" id="PS52012">
    <property type="entry name" value="CFEM"/>
    <property type="match status" value="1"/>
</dbReference>
<evidence type="ECO:0000256" key="2">
    <source>
        <dbReference type="ARBA" id="ARBA00004613"/>
    </source>
</evidence>